<protein>
    <submittedName>
        <fullName evidence="1">Uncharacterized protein</fullName>
    </submittedName>
</protein>
<dbReference type="EMBL" id="JAVDTT010000001">
    <property type="protein sequence ID" value="MDR6841137.1"/>
    <property type="molecule type" value="Genomic_DNA"/>
</dbReference>
<evidence type="ECO:0000313" key="2">
    <source>
        <dbReference type="Proteomes" id="UP001254759"/>
    </source>
</evidence>
<reference evidence="1 2" key="1">
    <citation type="submission" date="2023-07" db="EMBL/GenBank/DDBJ databases">
        <title>Sorghum-associated microbial communities from plants grown in Nebraska, USA.</title>
        <authorList>
            <person name="Schachtman D."/>
        </authorList>
    </citation>
    <scope>NUCLEOTIDE SEQUENCE [LARGE SCALE GENOMIC DNA]</scope>
    <source>
        <strain evidence="1 2">BE107</strain>
    </source>
</reference>
<evidence type="ECO:0000313" key="1">
    <source>
        <dbReference type="EMBL" id="MDR6841137.1"/>
    </source>
</evidence>
<comment type="caution">
    <text evidence="1">The sequence shown here is derived from an EMBL/GenBank/DDBJ whole genome shotgun (WGS) entry which is preliminary data.</text>
</comment>
<accession>A0ABU1RRB9</accession>
<keyword evidence="2" id="KW-1185">Reference proteome</keyword>
<organism evidence="1 2">
    <name type="scientific">Pseudoxanthomonas sacheonensis</name>
    <dbReference type="NCBI Taxonomy" id="443615"/>
    <lineage>
        <taxon>Bacteria</taxon>
        <taxon>Pseudomonadati</taxon>
        <taxon>Pseudomonadota</taxon>
        <taxon>Gammaproteobacteria</taxon>
        <taxon>Lysobacterales</taxon>
        <taxon>Lysobacteraceae</taxon>
        <taxon>Pseudoxanthomonas</taxon>
    </lineage>
</organism>
<proteinExistence type="predicted"/>
<gene>
    <name evidence="1" type="ORF">J2W94_001401</name>
</gene>
<sequence>MFKKPIHLYIATSTWFASTGAGESNRLQGEHAGSMDGDWNSLGKTLSSHFGTRRKVSLVLSTAYCRFMVTPWVSSNYTHNSIRAHVIDTFARNHGVTASSHHIRIHWPKYGAPVLAVGYPHHVLDALRTCLGQAGMTLAEATASVFAIHRKYAPSLPSGDSLLAYAEDDGLAAITLEQGALTQVEWLPAQGTSNGLDGIEIWSSRKRFGFADDQHMRWLASSEMPSVFPGKLLQLKGMEQAVSPAHAVVAACQ</sequence>
<dbReference type="Proteomes" id="UP001254759">
    <property type="component" value="Unassembled WGS sequence"/>
</dbReference>
<name>A0ABU1RRB9_9GAMM</name>
<dbReference type="RefSeq" id="WP_310091483.1">
    <property type="nucleotide sequence ID" value="NZ_JAVDTT010000001.1"/>
</dbReference>